<reference evidence="3" key="1">
    <citation type="submission" date="2015-09" db="EMBL/GenBank/DDBJ databases">
        <authorList>
            <person name="Sai Rama Sridatta P."/>
        </authorList>
    </citation>
    <scope>NUCLEOTIDE SEQUENCE [LARGE SCALE GENOMIC DNA]</scope>
</reference>
<keyword evidence="3" id="KW-1185">Reference proteome</keyword>
<feature type="transmembrane region" description="Helical" evidence="1">
    <location>
        <begin position="20"/>
        <end position="41"/>
    </location>
</feature>
<keyword evidence="1" id="KW-1133">Transmembrane helix</keyword>
<keyword evidence="1" id="KW-0472">Membrane</keyword>
<name>A0A4W6F6D2_LATCA</name>
<dbReference type="AlphaFoldDB" id="A0A4W6F6D2"/>
<evidence type="ECO:0000313" key="3">
    <source>
        <dbReference type="Proteomes" id="UP000314980"/>
    </source>
</evidence>
<organism evidence="2 3">
    <name type="scientific">Lates calcarifer</name>
    <name type="common">Barramundi</name>
    <name type="synonym">Holocentrus calcarifer</name>
    <dbReference type="NCBI Taxonomy" id="8187"/>
    <lineage>
        <taxon>Eukaryota</taxon>
        <taxon>Metazoa</taxon>
        <taxon>Chordata</taxon>
        <taxon>Craniata</taxon>
        <taxon>Vertebrata</taxon>
        <taxon>Euteleostomi</taxon>
        <taxon>Actinopterygii</taxon>
        <taxon>Neopterygii</taxon>
        <taxon>Teleostei</taxon>
        <taxon>Neoteleostei</taxon>
        <taxon>Acanthomorphata</taxon>
        <taxon>Carangaria</taxon>
        <taxon>Carangaria incertae sedis</taxon>
        <taxon>Centropomidae</taxon>
        <taxon>Lates</taxon>
    </lineage>
</organism>
<dbReference type="Proteomes" id="UP000314980">
    <property type="component" value="Unassembled WGS sequence"/>
</dbReference>
<keyword evidence="1" id="KW-0812">Transmembrane</keyword>
<evidence type="ECO:0000256" key="1">
    <source>
        <dbReference type="SAM" id="Phobius"/>
    </source>
</evidence>
<accession>A0A4W6F6D2</accession>
<dbReference type="Ensembl" id="ENSLCAT00010048052.1">
    <property type="protein sequence ID" value="ENSLCAP00010046920.1"/>
    <property type="gene ID" value="ENSLCAG00010021752.1"/>
</dbReference>
<proteinExistence type="predicted"/>
<sequence>MTNINNETLIPPVLLSFSSFLCRSVCHFLSVFPWLPLFLLISFPLHTHTFFLTHSLSFEKVSGPCRSAFPQTQLSSM</sequence>
<reference evidence="2" key="2">
    <citation type="submission" date="2025-08" db="UniProtKB">
        <authorList>
            <consortium name="Ensembl"/>
        </authorList>
    </citation>
    <scope>IDENTIFICATION</scope>
</reference>
<protein>
    <submittedName>
        <fullName evidence="2">Uncharacterized protein</fullName>
    </submittedName>
</protein>
<evidence type="ECO:0000313" key="2">
    <source>
        <dbReference type="Ensembl" id="ENSLCAP00010046920.1"/>
    </source>
</evidence>
<reference evidence="2" key="3">
    <citation type="submission" date="2025-09" db="UniProtKB">
        <authorList>
            <consortium name="Ensembl"/>
        </authorList>
    </citation>
    <scope>IDENTIFICATION</scope>
</reference>
<dbReference type="InParanoid" id="A0A4W6F6D2"/>